<dbReference type="Pfam" id="PF10768">
    <property type="entry name" value="FliX"/>
    <property type="match status" value="1"/>
</dbReference>
<accession>A0ABT1W9U8</accession>
<keyword evidence="2" id="KW-0969">Cilium</keyword>
<evidence type="ECO:0000313" key="3">
    <source>
        <dbReference type="Proteomes" id="UP001524587"/>
    </source>
</evidence>
<evidence type="ECO:0000256" key="1">
    <source>
        <dbReference type="SAM" id="MobiDB-lite"/>
    </source>
</evidence>
<keyword evidence="3" id="KW-1185">Reference proteome</keyword>
<keyword evidence="2" id="KW-0282">Flagellum</keyword>
<sequence length="143" mass="14874">MVKVAASVPLASAAPSQGRPRAASDFAVPDQPAAAAGSPGKMRGTGPVSALSGAMLLTLQENGSREQTDEDARRRGRDILAELTRLQCALLSGSDAASLDRLEELSRIEPGEVDPALAGALSSIRLRARIELARRGRVAKASF</sequence>
<dbReference type="InterPro" id="IPR019704">
    <property type="entry name" value="Flagellar_assmbl_FliX_class2"/>
</dbReference>
<proteinExistence type="predicted"/>
<protein>
    <submittedName>
        <fullName evidence="2">Flagellar assembly protein FliX</fullName>
    </submittedName>
</protein>
<dbReference type="Proteomes" id="UP001524587">
    <property type="component" value="Unassembled WGS sequence"/>
</dbReference>
<organism evidence="2 3">
    <name type="scientific">Endosaccharibacter trunci</name>
    <dbReference type="NCBI Taxonomy" id="2812733"/>
    <lineage>
        <taxon>Bacteria</taxon>
        <taxon>Pseudomonadati</taxon>
        <taxon>Pseudomonadota</taxon>
        <taxon>Alphaproteobacteria</taxon>
        <taxon>Acetobacterales</taxon>
        <taxon>Acetobacteraceae</taxon>
        <taxon>Endosaccharibacter</taxon>
    </lineage>
</organism>
<dbReference type="RefSeq" id="WP_422865154.1">
    <property type="nucleotide sequence ID" value="NZ_JAMSKV010000014.1"/>
</dbReference>
<name>A0ABT1W9U8_9PROT</name>
<reference evidence="2 3" key="1">
    <citation type="submission" date="2022-06" db="EMBL/GenBank/DDBJ databases">
        <title>Endosaccharibacter gen. nov., sp. nov., endophytic bacteria isolated from sugarcane.</title>
        <authorList>
            <person name="Pitiwittayakul N."/>
            <person name="Yukphan P."/>
            <person name="Charoenyingcharoen P."/>
            <person name="Tanasupawat S."/>
        </authorList>
    </citation>
    <scope>NUCLEOTIDE SEQUENCE [LARGE SCALE GENOMIC DNA]</scope>
    <source>
        <strain evidence="2 3">KSS8</strain>
    </source>
</reference>
<comment type="caution">
    <text evidence="2">The sequence shown here is derived from an EMBL/GenBank/DDBJ whole genome shotgun (WGS) entry which is preliminary data.</text>
</comment>
<keyword evidence="2" id="KW-0966">Cell projection</keyword>
<feature type="region of interest" description="Disordered" evidence="1">
    <location>
        <begin position="1"/>
        <end position="48"/>
    </location>
</feature>
<evidence type="ECO:0000313" key="2">
    <source>
        <dbReference type="EMBL" id="MCQ8279669.1"/>
    </source>
</evidence>
<dbReference type="EMBL" id="JAMSKV010000014">
    <property type="protein sequence ID" value="MCQ8279669.1"/>
    <property type="molecule type" value="Genomic_DNA"/>
</dbReference>
<feature type="compositionally biased region" description="Low complexity" evidence="1">
    <location>
        <begin position="1"/>
        <end position="16"/>
    </location>
</feature>
<gene>
    <name evidence="2" type="ORF">NFI95_14585</name>
</gene>